<reference evidence="7 8" key="2">
    <citation type="submission" date="2015-05" db="EMBL/GenBank/DDBJ databases">
        <authorList>
            <person name="Morales-Cruz A."/>
            <person name="Amrine K.C."/>
            <person name="Cantu D."/>
        </authorList>
    </citation>
    <scope>NUCLEOTIDE SEQUENCE [LARGE SCALE GENOMIC DNA]</scope>
    <source>
        <strain evidence="7">DA912</strain>
    </source>
</reference>
<dbReference type="AlphaFoldDB" id="A0A0G2F7F4"/>
<organism evidence="7 8">
    <name type="scientific">Diaporthe ampelina</name>
    <dbReference type="NCBI Taxonomy" id="1214573"/>
    <lineage>
        <taxon>Eukaryota</taxon>
        <taxon>Fungi</taxon>
        <taxon>Dikarya</taxon>
        <taxon>Ascomycota</taxon>
        <taxon>Pezizomycotina</taxon>
        <taxon>Sordariomycetes</taxon>
        <taxon>Sordariomycetidae</taxon>
        <taxon>Diaporthales</taxon>
        <taxon>Diaporthaceae</taxon>
        <taxon>Diaporthe</taxon>
    </lineage>
</organism>
<comment type="caution">
    <text evidence="7">The sequence shown here is derived from an EMBL/GenBank/DDBJ whole genome shotgun (WGS) entry which is preliminary data.</text>
</comment>
<comment type="similarity">
    <text evidence="5">Belongs to the ATG33 family.</text>
</comment>
<evidence type="ECO:0000256" key="6">
    <source>
        <dbReference type="SAM" id="MobiDB-lite"/>
    </source>
</evidence>
<keyword evidence="3" id="KW-1133">Transmembrane helix</keyword>
<evidence type="ECO:0008006" key="9">
    <source>
        <dbReference type="Google" id="ProtNLM"/>
    </source>
</evidence>
<feature type="compositionally biased region" description="Basic and acidic residues" evidence="6">
    <location>
        <begin position="143"/>
        <end position="152"/>
    </location>
</feature>
<keyword evidence="4" id="KW-0472">Membrane</keyword>
<dbReference type="GO" id="GO:0000422">
    <property type="term" value="P:autophagy of mitochondrion"/>
    <property type="evidence" value="ECO:0007669"/>
    <property type="project" value="TreeGrafter"/>
</dbReference>
<dbReference type="OrthoDB" id="5336366at2759"/>
<protein>
    <recommendedName>
        <fullName evidence="9">Autophagy-related protein 33</fullName>
    </recommendedName>
</protein>
<dbReference type="PANTHER" id="PTHR37278:SF1">
    <property type="entry name" value="AUTOPHAGY-RELATED PROTEIN 33-RELATED"/>
    <property type="match status" value="1"/>
</dbReference>
<dbReference type="InterPro" id="IPR051668">
    <property type="entry name" value="ATG33"/>
</dbReference>
<keyword evidence="2" id="KW-0812">Transmembrane</keyword>
<evidence type="ECO:0000256" key="5">
    <source>
        <dbReference type="ARBA" id="ARBA00038013"/>
    </source>
</evidence>
<accession>A0A0G2F7F4</accession>
<dbReference type="EMBL" id="LCUC01000528">
    <property type="protein sequence ID" value="KKY30149.1"/>
    <property type="molecule type" value="Genomic_DNA"/>
</dbReference>
<evidence type="ECO:0000313" key="7">
    <source>
        <dbReference type="EMBL" id="KKY30149.1"/>
    </source>
</evidence>
<evidence type="ECO:0000313" key="8">
    <source>
        <dbReference type="Proteomes" id="UP000034680"/>
    </source>
</evidence>
<dbReference type="Proteomes" id="UP000034680">
    <property type="component" value="Unassembled WGS sequence"/>
</dbReference>
<evidence type="ECO:0000256" key="1">
    <source>
        <dbReference type="ARBA" id="ARBA00004141"/>
    </source>
</evidence>
<evidence type="ECO:0000256" key="2">
    <source>
        <dbReference type="ARBA" id="ARBA00022692"/>
    </source>
</evidence>
<keyword evidence="8" id="KW-1185">Reference proteome</keyword>
<dbReference type="GO" id="GO:0016236">
    <property type="term" value="P:macroautophagy"/>
    <property type="evidence" value="ECO:0007669"/>
    <property type="project" value="TreeGrafter"/>
</dbReference>
<comment type="subcellular location">
    <subcellularLocation>
        <location evidence="1">Membrane</location>
        <topology evidence="1">Multi-pass membrane protein</topology>
    </subcellularLocation>
</comment>
<reference evidence="7 8" key="1">
    <citation type="submission" date="2015-05" db="EMBL/GenBank/DDBJ databases">
        <title>Distinctive expansion of gene families associated with plant cell wall degradation and secondary metabolism in the genomes of grapevine trunk pathogens.</title>
        <authorList>
            <person name="Lawrence D.P."/>
            <person name="Travadon R."/>
            <person name="Rolshausen P.E."/>
            <person name="Baumgartner K."/>
        </authorList>
    </citation>
    <scope>NUCLEOTIDE SEQUENCE [LARGE SCALE GENOMIC DNA]</scope>
    <source>
        <strain evidence="7">DA912</strain>
    </source>
</reference>
<evidence type="ECO:0000256" key="4">
    <source>
        <dbReference type="ARBA" id="ARBA00023136"/>
    </source>
</evidence>
<sequence>MASRGVSTLKFVGTVSLGLLTPRHTGATSADHAPIQGLSYTLSTLTVPTLLTLPSASTAAKAFRSLTTTARTHLRSLAGISSTAFFLAFALSPRSARHPYLLYTSALVAISRLSVSDPVAPYLFAHPHTPAHASQRRPSSSVSRKDRSATRRMEASYDVIGSDAHSEATLDSASDRSIEDDAAAADNSVNGEEVRGEVEAFLKKQVVSTATAGLGFLMAVVGIWGDGAVGYVSETVVNVVEF</sequence>
<dbReference type="STRING" id="1214573.A0A0G2F7F4"/>
<proteinExistence type="inferred from homology"/>
<gene>
    <name evidence="7" type="ORF">UCDDA912_g09944</name>
</gene>
<dbReference type="GO" id="GO:0005741">
    <property type="term" value="C:mitochondrial outer membrane"/>
    <property type="evidence" value="ECO:0007669"/>
    <property type="project" value="TreeGrafter"/>
</dbReference>
<name>A0A0G2F7F4_9PEZI</name>
<dbReference type="PANTHER" id="PTHR37278">
    <property type="entry name" value="AUTOPHAGY-RELATED PROTEIN 33-RELATED"/>
    <property type="match status" value="1"/>
</dbReference>
<evidence type="ECO:0000256" key="3">
    <source>
        <dbReference type="ARBA" id="ARBA00022989"/>
    </source>
</evidence>
<feature type="region of interest" description="Disordered" evidence="6">
    <location>
        <begin position="129"/>
        <end position="152"/>
    </location>
</feature>